<dbReference type="OrthoDB" id="10299018at2759"/>
<dbReference type="AlphaFoldDB" id="A0A8K0E8Z7"/>
<feature type="signal peptide" evidence="1">
    <location>
        <begin position="1"/>
        <end position="24"/>
    </location>
</feature>
<evidence type="ECO:0000313" key="3">
    <source>
        <dbReference type="Proteomes" id="UP000838412"/>
    </source>
</evidence>
<dbReference type="Proteomes" id="UP000838412">
    <property type="component" value="Chromosome 12"/>
</dbReference>
<sequence>MHLHSLRLQQLSVLLMLALHQGIAERTVRSLVFKASLEEHASYSDGVDLPNVNSIKLGDYGLDKGTLLKNRALGKEQVERQGNGKTSRIRRDIFPLVNDLHSMFMFPWEEQKASGNKTAKANSMGNDIPMADMPTSWIGIDEFLHVITCQMDVACNLGMPNTACSCDDVVNEFGEKKCILPKARITHRSKTTKGIMALFCVGVSLPPMDDGSNYDLQTKCNILGADDVKYRVYVTKEDIIPEIPDEEALIKYKACLEPV</sequence>
<proteinExistence type="predicted"/>
<gene>
    <name evidence="2" type="primary">Hypp6369</name>
    <name evidence="2" type="ORF">BLAG_LOCUS5115</name>
</gene>
<keyword evidence="1" id="KW-0732">Signal</keyword>
<reference evidence="2" key="1">
    <citation type="submission" date="2022-01" db="EMBL/GenBank/DDBJ databases">
        <authorList>
            <person name="Braso-Vives M."/>
        </authorList>
    </citation>
    <scope>NUCLEOTIDE SEQUENCE</scope>
</reference>
<dbReference type="EMBL" id="OV696697">
    <property type="protein sequence ID" value="CAH1241497.1"/>
    <property type="molecule type" value="Genomic_DNA"/>
</dbReference>
<evidence type="ECO:0000313" key="2">
    <source>
        <dbReference type="EMBL" id="CAH1241497.1"/>
    </source>
</evidence>
<protein>
    <submittedName>
        <fullName evidence="2">Hypp6369 protein</fullName>
    </submittedName>
</protein>
<accession>A0A8K0E8Z7</accession>
<name>A0A8K0E8Z7_BRALA</name>
<keyword evidence="3" id="KW-1185">Reference proteome</keyword>
<organism evidence="2 3">
    <name type="scientific">Branchiostoma lanceolatum</name>
    <name type="common">Common lancelet</name>
    <name type="synonym">Amphioxus lanceolatum</name>
    <dbReference type="NCBI Taxonomy" id="7740"/>
    <lineage>
        <taxon>Eukaryota</taxon>
        <taxon>Metazoa</taxon>
        <taxon>Chordata</taxon>
        <taxon>Cephalochordata</taxon>
        <taxon>Leptocardii</taxon>
        <taxon>Amphioxiformes</taxon>
        <taxon>Branchiostomatidae</taxon>
        <taxon>Branchiostoma</taxon>
    </lineage>
</organism>
<evidence type="ECO:0000256" key="1">
    <source>
        <dbReference type="SAM" id="SignalP"/>
    </source>
</evidence>
<feature type="chain" id="PRO_5035447302" evidence="1">
    <location>
        <begin position="25"/>
        <end position="259"/>
    </location>
</feature>